<protein>
    <submittedName>
        <fullName evidence="2">5-methylcytosine-specific restriction enzyme A</fullName>
    </submittedName>
</protein>
<evidence type="ECO:0000259" key="1">
    <source>
        <dbReference type="Pfam" id="PF13391"/>
    </source>
</evidence>
<sequence length="282" mass="32001">MIKIKTGFEAHLYFGNDHVTGRTGLILKSGGGVEGRNSHHSKLFKDLLNKLKAMKAVNVTIYVAAASMKTNSYPSIDYRKVRFKGETVLDFSQIDVPEFVKAANEEIKEKGKLNPGSPYGSLHKRLLITSDLDGADWNRLFGNIDEVLEKQLESIDSSSETELEYILQRIKKRLRQMKFRRELLEAYRETCAVTGCKTVCVLEAAHIRPHSEGGQGIIANGILLRSDIHDLFDQKGEDGKRLLNITSSHTIEVHELLRDTEYWDYNGKKMTPPQDKNKHPKF</sequence>
<dbReference type="AlphaFoldDB" id="A0A1M5I9I2"/>
<dbReference type="Pfam" id="PF13391">
    <property type="entry name" value="HNH_2"/>
    <property type="match status" value="1"/>
</dbReference>
<name>A0A1M5I9I2_9FLAO</name>
<proteinExistence type="predicted"/>
<dbReference type="EMBL" id="FQVE01000005">
    <property type="protein sequence ID" value="SHG24885.1"/>
    <property type="molecule type" value="Genomic_DNA"/>
</dbReference>
<gene>
    <name evidence="2" type="ORF">SAMN02787073_3788</name>
</gene>
<reference evidence="3" key="1">
    <citation type="submission" date="2016-11" db="EMBL/GenBank/DDBJ databases">
        <authorList>
            <person name="Varghese N."/>
            <person name="Submissions S."/>
        </authorList>
    </citation>
    <scope>NUCLEOTIDE SEQUENCE [LARGE SCALE GENOMIC DNA]</scope>
    <source>
        <strain evidence="3">YR203</strain>
    </source>
</reference>
<accession>A0A1M5I9I2</accession>
<feature type="domain" description="HNH nuclease" evidence="1">
    <location>
        <begin position="191"/>
        <end position="234"/>
    </location>
</feature>
<dbReference type="RefSeq" id="WP_139259996.1">
    <property type="nucleotide sequence ID" value="NZ_FQVE01000005.1"/>
</dbReference>
<evidence type="ECO:0000313" key="3">
    <source>
        <dbReference type="Proteomes" id="UP000184108"/>
    </source>
</evidence>
<organism evidence="2 3">
    <name type="scientific">Chryseobacterium vrystaatense</name>
    <dbReference type="NCBI Taxonomy" id="307480"/>
    <lineage>
        <taxon>Bacteria</taxon>
        <taxon>Pseudomonadati</taxon>
        <taxon>Bacteroidota</taxon>
        <taxon>Flavobacteriia</taxon>
        <taxon>Flavobacteriales</taxon>
        <taxon>Weeksellaceae</taxon>
        <taxon>Chryseobacterium group</taxon>
        <taxon>Chryseobacterium</taxon>
    </lineage>
</organism>
<dbReference type="Proteomes" id="UP000184108">
    <property type="component" value="Unassembled WGS sequence"/>
</dbReference>
<evidence type="ECO:0000313" key="2">
    <source>
        <dbReference type="EMBL" id="SHG24885.1"/>
    </source>
</evidence>
<dbReference type="InterPro" id="IPR003615">
    <property type="entry name" value="HNH_nuc"/>
</dbReference>